<dbReference type="EC" id="2.4.1.187" evidence="3"/>
<dbReference type="PANTHER" id="PTHR34136">
    <property type="match status" value="1"/>
</dbReference>
<dbReference type="InterPro" id="IPR004629">
    <property type="entry name" value="WecG_TagA_CpsF"/>
</dbReference>
<protein>
    <submittedName>
        <fullName evidence="3">Putative N-acetylmannosaminyltransferase</fullName>
        <ecNumber evidence="3">2.4.1.187</ecNumber>
    </submittedName>
</protein>
<evidence type="ECO:0000313" key="3">
    <source>
        <dbReference type="EMBL" id="CTQ45355.1"/>
    </source>
</evidence>
<accession>A0A0M6Y5I6</accession>
<dbReference type="OrthoDB" id="9771846at2"/>
<dbReference type="GO" id="GO:0047244">
    <property type="term" value="F:N-acetylglucosaminyldiphosphoundecaprenol N-acetyl-beta-D-mannosaminyltransferase activity"/>
    <property type="evidence" value="ECO:0007669"/>
    <property type="project" value="UniProtKB-EC"/>
</dbReference>
<keyword evidence="2 3" id="KW-0808">Transferase</keyword>
<dbReference type="NCBIfam" id="TIGR00696">
    <property type="entry name" value="wecG_tagA_cpsF"/>
    <property type="match status" value="1"/>
</dbReference>
<dbReference type="CDD" id="cd06533">
    <property type="entry name" value="Glyco_transf_WecG_TagA"/>
    <property type="match status" value="1"/>
</dbReference>
<gene>
    <name evidence="3" type="primary">tagA</name>
    <name evidence="3" type="ORF">LAL4801_03805</name>
</gene>
<dbReference type="EMBL" id="CXST01000002">
    <property type="protein sequence ID" value="CTQ45355.1"/>
    <property type="molecule type" value="Genomic_DNA"/>
</dbReference>
<dbReference type="STRING" id="187304.B0E33_04405"/>
<sequence length="262" mass="29249">MLARDFESELLGCRIEATAIGPFAIGRLRSRDAIQLVEAAVQKRQNLDIAICNAHTLLSAMDDPRYAATLQKMTLLNDGIGISLASKLLREEPFPENLNGTDLIPRILANIGIPLRIYLLGAKEEQVRLAKEHIETAYPKHQVVGYRDGYFASDELDSLCQGINEAKPDLLLVAMGNPRQETFIVENRSALTVPVAIGVGALFDFMSGAVVRAPKIFQAAGLEWLFRLLQEPRRLFRRYVIGIPRFLFALMKIRFSRSGVSR</sequence>
<dbReference type="AlphaFoldDB" id="A0A0M6Y5I6"/>
<proteinExistence type="predicted"/>
<reference evidence="4" key="1">
    <citation type="submission" date="2015-07" db="EMBL/GenBank/DDBJ databases">
        <authorList>
            <person name="Rodrigo-Torres Lidia"/>
            <person name="Arahal R.David."/>
        </authorList>
    </citation>
    <scope>NUCLEOTIDE SEQUENCE [LARGE SCALE GENOMIC DNA]</scope>
    <source>
        <strain evidence="4">CECT 4801</strain>
    </source>
</reference>
<evidence type="ECO:0000256" key="2">
    <source>
        <dbReference type="ARBA" id="ARBA00022679"/>
    </source>
</evidence>
<keyword evidence="1 3" id="KW-0328">Glycosyltransferase</keyword>
<name>A0A0M6Y5I6_9HYPH</name>
<evidence type="ECO:0000313" key="4">
    <source>
        <dbReference type="Proteomes" id="UP000048926"/>
    </source>
</evidence>
<keyword evidence="4" id="KW-1185">Reference proteome</keyword>
<organism evidence="3 4">
    <name type="scientific">Roseibium aggregatum</name>
    <dbReference type="NCBI Taxonomy" id="187304"/>
    <lineage>
        <taxon>Bacteria</taxon>
        <taxon>Pseudomonadati</taxon>
        <taxon>Pseudomonadota</taxon>
        <taxon>Alphaproteobacteria</taxon>
        <taxon>Hyphomicrobiales</taxon>
        <taxon>Stappiaceae</taxon>
        <taxon>Roseibium</taxon>
    </lineage>
</organism>
<dbReference type="PANTHER" id="PTHR34136:SF1">
    <property type="entry name" value="UDP-N-ACETYL-D-MANNOSAMINURONIC ACID TRANSFERASE"/>
    <property type="match status" value="1"/>
</dbReference>
<evidence type="ECO:0000256" key="1">
    <source>
        <dbReference type="ARBA" id="ARBA00022676"/>
    </source>
</evidence>
<dbReference type="Proteomes" id="UP000048926">
    <property type="component" value="Unassembled WGS sequence"/>
</dbReference>
<dbReference type="Pfam" id="PF03808">
    <property type="entry name" value="Glyco_tran_WecG"/>
    <property type="match status" value="1"/>
</dbReference>
<dbReference type="RefSeq" id="WP_055658376.1">
    <property type="nucleotide sequence ID" value="NZ_CXST01000002.1"/>
</dbReference>